<evidence type="ECO:0000313" key="4">
    <source>
        <dbReference type="Proteomes" id="UP000078560"/>
    </source>
</evidence>
<keyword evidence="2" id="KW-1133">Transmembrane helix</keyword>
<feature type="transmembrane region" description="Helical" evidence="2">
    <location>
        <begin position="340"/>
        <end position="359"/>
    </location>
</feature>
<dbReference type="AlphaFoldDB" id="A0A1A8WR77"/>
<feature type="region of interest" description="Disordered" evidence="1">
    <location>
        <begin position="302"/>
        <end position="327"/>
    </location>
</feature>
<evidence type="ECO:0000313" key="3">
    <source>
        <dbReference type="EMBL" id="SBS95404.1"/>
    </source>
</evidence>
<keyword evidence="2" id="KW-0472">Membrane</keyword>
<evidence type="ECO:0000256" key="2">
    <source>
        <dbReference type="SAM" id="Phobius"/>
    </source>
</evidence>
<name>A0A1A8WR77_PLAOA</name>
<accession>A0A1A8WR77</accession>
<organism evidence="3 4">
    <name type="scientific">Plasmodium ovale curtisi</name>
    <dbReference type="NCBI Taxonomy" id="864141"/>
    <lineage>
        <taxon>Eukaryota</taxon>
        <taxon>Sar</taxon>
        <taxon>Alveolata</taxon>
        <taxon>Apicomplexa</taxon>
        <taxon>Aconoidasida</taxon>
        <taxon>Haemosporida</taxon>
        <taxon>Plasmodiidae</taxon>
        <taxon>Plasmodium</taxon>
        <taxon>Plasmodium (Plasmodium)</taxon>
    </lineage>
</organism>
<keyword evidence="2" id="KW-0812">Transmembrane</keyword>
<reference evidence="4" key="1">
    <citation type="submission" date="2016-05" db="EMBL/GenBank/DDBJ databases">
        <authorList>
            <person name="Naeem Raeece"/>
        </authorList>
    </citation>
    <scope>NUCLEOTIDE SEQUENCE [LARGE SCALE GENOMIC DNA]</scope>
</reference>
<sequence>MYMYNLLSNKTKEPFCGDVICFFGSLTSLVGKPATVVMDNLLCFSLQKLDIDGLPSNKYKDKLLKNTNFKQLEEEGALNERHANGIPLLTKLNPKLTINYHHIKRICSENNDYKCCRDINYYLDLIRAFIEVSISSNEYKEALKLLVKEAWEDRLGKDGYNCKMEPDDESIRKRCVLKQLHDYCDDKHFIMGKEEEYYKHLEEKWGSIISFTTSTKDNLHFKIMGWKNNQTFNYKNFLLTPKDICTDNYKTIELSHISLFKEELANEVRVAGEVRDGYQDRTRGESKQQVALAGPGEYGSFSSDLGDTTHHHPAPQSEHEGGAEEPAEAQLGAPLWETPLSAGFSVAGAVIFFFFLYKFSPVGSWIITRIKKNPGGAMDMNEDESFLFLNNLKHNDQYISYNSISH</sequence>
<protein>
    <submittedName>
        <fullName evidence="3">PIR Superfamily Protein</fullName>
    </submittedName>
</protein>
<dbReference type="EMBL" id="FLQU01002043">
    <property type="protein sequence ID" value="SBS95404.1"/>
    <property type="molecule type" value="Genomic_DNA"/>
</dbReference>
<evidence type="ECO:0000256" key="1">
    <source>
        <dbReference type="SAM" id="MobiDB-lite"/>
    </source>
</evidence>
<proteinExistence type="predicted"/>
<dbReference type="Proteomes" id="UP000078560">
    <property type="component" value="Unassembled WGS sequence"/>
</dbReference>
<gene>
    <name evidence="3" type="ORF">POVCU2_0095590</name>
</gene>